<dbReference type="SUPFAM" id="SSF54695">
    <property type="entry name" value="POZ domain"/>
    <property type="match status" value="1"/>
</dbReference>
<organism evidence="2 3">
    <name type="scientific">Panagrolaimus davidi</name>
    <dbReference type="NCBI Taxonomy" id="227884"/>
    <lineage>
        <taxon>Eukaryota</taxon>
        <taxon>Metazoa</taxon>
        <taxon>Ecdysozoa</taxon>
        <taxon>Nematoda</taxon>
        <taxon>Chromadorea</taxon>
        <taxon>Rhabditida</taxon>
        <taxon>Tylenchina</taxon>
        <taxon>Panagrolaimomorpha</taxon>
        <taxon>Panagrolaimoidea</taxon>
        <taxon>Panagrolaimidae</taxon>
        <taxon>Panagrolaimus</taxon>
    </lineage>
</organism>
<dbReference type="Pfam" id="PF00651">
    <property type="entry name" value="BTB"/>
    <property type="match status" value="1"/>
</dbReference>
<dbReference type="SMART" id="SM00225">
    <property type="entry name" value="BTB"/>
    <property type="match status" value="1"/>
</dbReference>
<dbReference type="PANTHER" id="PTHR24413">
    <property type="entry name" value="SPECKLE-TYPE POZ PROTEIN"/>
    <property type="match status" value="1"/>
</dbReference>
<sequence length="324" mass="37019">MDSIETHIANECQIKMKWRIKEDALKEAINNSNGVIVMKSECFKAPKIWGVEYCLLLTKEEENQIILYLALVFEMARKIDARFNLSVKSASYMKNGKAILEKTNGCGKTFCTRDELFDAEKKFFVNGIMEIELEGTLKALGIKRKAPESSSLGDVLWESEKDKDLTIAVKDQELKVHKWILCAKSPVFKAEMESGMTEARENRIEITDFSFETVKIAIEHSYERDIKKLITEENASELLHFADKYDMKLLHHNIQFTLIDKTSESNVVQLANASVTSNAKELGEFCVCFLINAIEKSSFIKDVKKLHQEITNEIVQRSVFPIAE</sequence>
<name>A0A914PTJ0_9BILA</name>
<dbReference type="AlphaFoldDB" id="A0A914PTJ0"/>
<protein>
    <submittedName>
        <fullName evidence="3">BTB domain-containing protein</fullName>
    </submittedName>
</protein>
<evidence type="ECO:0000313" key="3">
    <source>
        <dbReference type="WBParaSite" id="PDA_v2.g22019.t1"/>
    </source>
</evidence>
<dbReference type="WBParaSite" id="PDA_v2.g22019.t1">
    <property type="protein sequence ID" value="PDA_v2.g22019.t1"/>
    <property type="gene ID" value="PDA_v2.g22019"/>
</dbReference>
<dbReference type="Gene3D" id="3.30.710.10">
    <property type="entry name" value="Potassium Channel Kv1.1, Chain A"/>
    <property type="match status" value="1"/>
</dbReference>
<proteinExistence type="predicted"/>
<dbReference type="Proteomes" id="UP000887578">
    <property type="component" value="Unplaced"/>
</dbReference>
<evidence type="ECO:0000259" key="1">
    <source>
        <dbReference type="PROSITE" id="PS50097"/>
    </source>
</evidence>
<dbReference type="InterPro" id="IPR011333">
    <property type="entry name" value="SKP1/BTB/POZ_sf"/>
</dbReference>
<keyword evidence="2" id="KW-1185">Reference proteome</keyword>
<evidence type="ECO:0000313" key="2">
    <source>
        <dbReference type="Proteomes" id="UP000887578"/>
    </source>
</evidence>
<dbReference type="PROSITE" id="PS50097">
    <property type="entry name" value="BTB"/>
    <property type="match status" value="1"/>
</dbReference>
<dbReference type="CDD" id="cd18186">
    <property type="entry name" value="BTB_POZ_ZBTB_KLHL-like"/>
    <property type="match status" value="1"/>
</dbReference>
<accession>A0A914PTJ0</accession>
<feature type="domain" description="BTB" evidence="1">
    <location>
        <begin position="163"/>
        <end position="226"/>
    </location>
</feature>
<reference evidence="3" key="1">
    <citation type="submission" date="2022-11" db="UniProtKB">
        <authorList>
            <consortium name="WormBaseParasite"/>
        </authorList>
    </citation>
    <scope>IDENTIFICATION</scope>
</reference>
<dbReference type="InterPro" id="IPR000210">
    <property type="entry name" value="BTB/POZ_dom"/>
</dbReference>